<keyword evidence="2" id="KW-0732">Signal</keyword>
<name>A0A9R0ATI3_CYPCA</name>
<feature type="signal peptide" evidence="2">
    <location>
        <begin position="1"/>
        <end position="21"/>
    </location>
</feature>
<feature type="chain" id="PRO_5040114989" evidence="2">
    <location>
        <begin position="22"/>
        <end position="503"/>
    </location>
</feature>
<organism evidence="3">
    <name type="scientific">Cyprinus carpio</name>
    <name type="common">Common carp</name>
    <dbReference type="NCBI Taxonomy" id="7962"/>
    <lineage>
        <taxon>Eukaryota</taxon>
        <taxon>Metazoa</taxon>
        <taxon>Chordata</taxon>
        <taxon>Craniata</taxon>
        <taxon>Vertebrata</taxon>
        <taxon>Euteleostomi</taxon>
        <taxon>Actinopterygii</taxon>
        <taxon>Neopterygii</taxon>
        <taxon>Teleostei</taxon>
        <taxon>Ostariophysi</taxon>
        <taxon>Cypriniformes</taxon>
        <taxon>Cyprinidae</taxon>
        <taxon>Cyprininae</taxon>
        <taxon>Cyprinus</taxon>
    </lineage>
</organism>
<protein>
    <submittedName>
        <fullName evidence="3">Glycine-rich cell wall structural protein 1 isoform X1</fullName>
    </submittedName>
</protein>
<accession>A0A9R0ATI3</accession>
<dbReference type="OrthoDB" id="9050343at2759"/>
<dbReference type="AlphaFoldDB" id="A0A9R0ATI3"/>
<dbReference type="GeneID" id="109060442"/>
<evidence type="ECO:0000313" key="3">
    <source>
        <dbReference type="RefSeq" id="XP_042610762.1"/>
    </source>
</evidence>
<dbReference type="RefSeq" id="XP_042610762.1">
    <property type="nucleotide sequence ID" value="XM_042754828.1"/>
</dbReference>
<feature type="region of interest" description="Disordered" evidence="1">
    <location>
        <begin position="163"/>
        <end position="205"/>
    </location>
</feature>
<gene>
    <name evidence="3" type="primary">LOC109060442</name>
</gene>
<dbReference type="Proteomes" id="UP001155660">
    <property type="component" value="Unplaced"/>
</dbReference>
<evidence type="ECO:0000256" key="2">
    <source>
        <dbReference type="SAM" id="SignalP"/>
    </source>
</evidence>
<dbReference type="KEGG" id="ccar:109060442"/>
<sequence length="503" mass="47809">MLVRAILQTSLVLWLVQSTIQGGVRPQTGALGRLASRGPGIGVKSGGPVAGILGVRGYGAGKPGKTGSGRYLGGAAYRPTAIRGGLKQGYGTLGGYGGASNLGTGLGAAGLGLGTGYGLGNGLGAALGYPAGKLGGRGYTSNGYGAQLGYGAGGYPGAGRGYGVPAGTPTGQGSKPSKQGVGPRGGQPVSQGERGDGYSRGWVPNGQDAIANGFPSGPGVTNGMRAQIKGYGPAADMINGRGIINNGPVLPSGQGTKPSNMGYGLGAAGYLGAGYTDGYGAGLGAGGYPQGVRAGKQIAGYSNGYGSEVYGTADGYGAGPAYPSVLADNVGLNGIAGLGAAGLGGPGLVVNPGLGADAKSRKYGAGGVLGAAGSLPYGGQPVVSAGLGPQGKTGSYGGATYGGIPSLGADTSLGGTGGAMEPLAGGAVGQIPYSAPVIAAGLDVDAGYPFGAEQVSLGADATKTAAKYGTGYAAALSTGGQGPYGGQKDGSKLSGMYGNGYKG</sequence>
<reference evidence="3" key="1">
    <citation type="submission" date="2025-08" db="UniProtKB">
        <authorList>
            <consortium name="RefSeq"/>
        </authorList>
    </citation>
    <scope>IDENTIFICATION</scope>
    <source>
        <tissue evidence="3">Muscle</tissue>
    </source>
</reference>
<evidence type="ECO:0000256" key="1">
    <source>
        <dbReference type="SAM" id="MobiDB-lite"/>
    </source>
</evidence>
<proteinExistence type="predicted"/>